<dbReference type="InterPro" id="IPR032675">
    <property type="entry name" value="LRR_dom_sf"/>
</dbReference>
<keyword evidence="18" id="KW-1185">Reference proteome</keyword>
<dbReference type="EMBL" id="CM000881">
    <property type="protein sequence ID" value="KQK08619.1"/>
    <property type="molecule type" value="Genomic_DNA"/>
</dbReference>
<dbReference type="Pfam" id="PF13855">
    <property type="entry name" value="LRR_8"/>
    <property type="match status" value="2"/>
</dbReference>
<comment type="subcellular location">
    <subcellularLocation>
        <location evidence="1">Cell membrane</location>
        <topology evidence="1">Single-pass type I membrane protein</topology>
    </subcellularLocation>
</comment>
<dbReference type="STRING" id="15368.I1HP70"/>
<dbReference type="GeneID" id="100831632"/>
<evidence type="ECO:0000256" key="3">
    <source>
        <dbReference type="ARBA" id="ARBA00022475"/>
    </source>
</evidence>
<dbReference type="OrthoDB" id="612781at2759"/>
<sequence>MAETRRSSSHASAANFLFIIVTATTIFSVTYASEILNGSCIPTERAALLSFKAGVTSDPASRLDSWSGHGCCHWSGVSCSVRTGHVVELDLHNDHFFAELSGADAPHSMSGQISSSLPALRHLKHLDLSGNYLGNGMPIPEFVGSLKRLTYLDLSNMNFIGTVPPQLGNLSKLVHLDISSVYFPTHSMDISWLARLQSLEHLNMGTVNLSAAVDWVHSVKALPNLIVLKLEFCSLNSKSAPSLLQHNLTVLEELDLSRNTLNSPAAQNWFWGVTSLKWLHLFNCGLSGTFPDELGNLTSLEALDLGGNNMKGMMPATLKNLCSLRYLYIDNNNIGGDITDLIERLLCSWKSLQELNLMEANISGTTLEAVANLTSLSWFDVTNNHLSGSVPVEIGTLANLSVFILTNNNLSGVISQEHFAGLTNLKEIDLSYNNLKIITDFDWIPPFKLDIARFGSCLLGPRFPEWLRGQNGISDLNISRTGLISTIPDWFWTTFSNAVHLDISSNQLSGELPVTLESLSVITLFAQANRLTGSVPQLSNEIQILDISRNFLNGSLPSNNRATRLSIAVLFSNRITETIETAICQWTDLCVLDLSNNLFVGDFPDCGREELKQWKPSSDNSSRDSIDSSGSKIEILLLSNNNLSGGFPLFLRQCRSLIFLDLTQNKFTGKLPAWISEDMPYLLMLRLRSNNFSGRIPNELLGLIALRILDLSNNSFSGSIPRSLGNLTALTATVEGFHADNPFNEYYLSGPLTMSSNGQFNDSLSVVIKGQVLDYRENTIYLMSIDLSCNSLAGEIPEELSSLAGLINLNLSSNLLSGNIPYKIGNLRSLESLDLSKNKLDGVIPWGLSDLTYLSYLNLSYNNLSGRIPSGHQLDILKADDPASMYFGNPGLCGHPIPRQCPGPPGDPSTPGDSARWHDDGLPQMDFLLGFIVGFVAGVWMLFCGLLFKKRWRYAYFGQLDKLYDKVYVTAVITWRKWFRNTVRN</sequence>
<dbReference type="AlphaFoldDB" id="I1HP70"/>
<dbReference type="PROSITE" id="PS51450">
    <property type="entry name" value="LRR"/>
    <property type="match status" value="1"/>
</dbReference>
<dbReference type="GO" id="GO:0009742">
    <property type="term" value="P:brassinosteroid mediated signaling pathway"/>
    <property type="evidence" value="ECO:0007669"/>
    <property type="project" value="UniProtKB-KW"/>
</dbReference>
<dbReference type="SMART" id="SM00365">
    <property type="entry name" value="LRR_SD22"/>
    <property type="match status" value="4"/>
</dbReference>
<reference evidence="16 17" key="1">
    <citation type="journal article" date="2010" name="Nature">
        <title>Genome sequencing and analysis of the model grass Brachypodium distachyon.</title>
        <authorList>
            <consortium name="International Brachypodium Initiative"/>
        </authorList>
    </citation>
    <scope>NUCLEOTIDE SEQUENCE [LARGE SCALE GENOMIC DNA]</scope>
    <source>
        <strain evidence="16">Bd21</strain>
        <strain evidence="17">cv. Bd21</strain>
    </source>
</reference>
<dbReference type="OMA" id="DYRENTI"/>
<dbReference type="SUPFAM" id="SSF52047">
    <property type="entry name" value="RNI-like"/>
    <property type="match status" value="1"/>
</dbReference>
<dbReference type="FunFam" id="3.80.10.10:FF:001347">
    <property type="entry name" value="LRR receptor-like serine/threonine-protein kinase GSO2"/>
    <property type="match status" value="1"/>
</dbReference>
<dbReference type="PRINTS" id="PR00019">
    <property type="entry name" value="LEURICHRPT"/>
</dbReference>
<name>I1HP70_BRADI</name>
<dbReference type="FunFam" id="3.80.10.10:FF:000111">
    <property type="entry name" value="LRR receptor-like serine/threonine-protein kinase ERECTA"/>
    <property type="match status" value="1"/>
</dbReference>
<evidence type="ECO:0000256" key="8">
    <source>
        <dbReference type="ARBA" id="ARBA00022737"/>
    </source>
</evidence>
<reference evidence="16" key="2">
    <citation type="submission" date="2017-06" db="EMBL/GenBank/DDBJ databases">
        <title>WGS assembly of Brachypodium distachyon.</title>
        <authorList>
            <consortium name="The International Brachypodium Initiative"/>
            <person name="Lucas S."/>
            <person name="Harmon-Smith M."/>
            <person name="Lail K."/>
            <person name="Tice H."/>
            <person name="Grimwood J."/>
            <person name="Bruce D."/>
            <person name="Barry K."/>
            <person name="Shu S."/>
            <person name="Lindquist E."/>
            <person name="Wang M."/>
            <person name="Pitluck S."/>
            <person name="Vogel J.P."/>
            <person name="Garvin D.F."/>
            <person name="Mockler T.C."/>
            <person name="Schmutz J."/>
            <person name="Rokhsar D."/>
            <person name="Bevan M.W."/>
        </authorList>
    </citation>
    <scope>NUCLEOTIDE SEQUENCE</scope>
    <source>
        <strain evidence="16">Bd21</strain>
    </source>
</reference>
<evidence type="ECO:0000256" key="1">
    <source>
        <dbReference type="ARBA" id="ARBA00004251"/>
    </source>
</evidence>
<dbReference type="InterPro" id="IPR003591">
    <property type="entry name" value="Leu-rich_rpt_typical-subtyp"/>
</dbReference>
<evidence type="ECO:0000259" key="15">
    <source>
        <dbReference type="Pfam" id="PF23598"/>
    </source>
</evidence>
<evidence type="ECO:0000256" key="9">
    <source>
        <dbReference type="ARBA" id="ARBA00022989"/>
    </source>
</evidence>
<dbReference type="Pfam" id="PF08263">
    <property type="entry name" value="LRRNT_2"/>
    <property type="match status" value="1"/>
</dbReference>
<keyword evidence="11" id="KW-0675">Receptor</keyword>
<dbReference type="Pfam" id="PF00560">
    <property type="entry name" value="LRR_1"/>
    <property type="match status" value="6"/>
</dbReference>
<dbReference type="GO" id="GO:0005886">
    <property type="term" value="C:plasma membrane"/>
    <property type="evidence" value="ECO:0007669"/>
    <property type="project" value="UniProtKB-SubCell"/>
</dbReference>
<dbReference type="InterPro" id="IPR046956">
    <property type="entry name" value="RLP23-like"/>
</dbReference>
<dbReference type="InterPro" id="IPR001611">
    <property type="entry name" value="Leu-rich_rpt"/>
</dbReference>
<keyword evidence="12" id="KW-0325">Glycoprotein</keyword>
<dbReference type="Pfam" id="PF23598">
    <property type="entry name" value="LRR_14"/>
    <property type="match status" value="1"/>
</dbReference>
<evidence type="ECO:0000256" key="6">
    <source>
        <dbReference type="ARBA" id="ARBA00022692"/>
    </source>
</evidence>
<dbReference type="Gramene" id="KQK08619">
    <property type="protein sequence ID" value="KQK08619"/>
    <property type="gene ID" value="BRADI_2g42890v3"/>
</dbReference>
<dbReference type="Gene3D" id="3.80.10.10">
    <property type="entry name" value="Ribonuclease Inhibitor"/>
    <property type="match status" value="4"/>
</dbReference>
<protein>
    <submittedName>
        <fullName evidence="16 17">Uncharacterized protein</fullName>
    </submittedName>
</protein>
<keyword evidence="6 13" id="KW-0812">Transmembrane</keyword>
<feature type="transmembrane region" description="Helical" evidence="13">
    <location>
        <begin position="927"/>
        <end position="948"/>
    </location>
</feature>
<keyword evidence="5" id="KW-1070">Brassinosteroid signaling pathway</keyword>
<dbReference type="RefSeq" id="XP_010231995.1">
    <property type="nucleotide sequence ID" value="XM_010233693.3"/>
</dbReference>
<dbReference type="InterPro" id="IPR013210">
    <property type="entry name" value="LRR_N_plant-typ"/>
</dbReference>
<evidence type="ECO:0000313" key="16">
    <source>
        <dbReference type="EMBL" id="KQK08619.1"/>
    </source>
</evidence>
<keyword evidence="10 13" id="KW-0472">Membrane</keyword>
<feature type="domain" description="Disease resistance R13L4/SHOC-2-like LRR" evidence="15">
    <location>
        <begin position="115"/>
        <end position="258"/>
    </location>
</feature>
<keyword evidence="8" id="KW-0677">Repeat</keyword>
<keyword evidence="4" id="KW-0433">Leucine-rich repeat</keyword>
<evidence type="ECO:0000313" key="17">
    <source>
        <dbReference type="EnsemblPlants" id="KQK08619"/>
    </source>
</evidence>
<evidence type="ECO:0000256" key="7">
    <source>
        <dbReference type="ARBA" id="ARBA00022729"/>
    </source>
</evidence>
<evidence type="ECO:0000256" key="13">
    <source>
        <dbReference type="SAM" id="Phobius"/>
    </source>
</evidence>
<comment type="similarity">
    <text evidence="2">Belongs to the RLP family.</text>
</comment>
<dbReference type="eggNOG" id="KOG0619">
    <property type="taxonomic scope" value="Eukaryota"/>
</dbReference>
<evidence type="ECO:0000256" key="10">
    <source>
        <dbReference type="ARBA" id="ARBA00023136"/>
    </source>
</evidence>
<dbReference type="InterPro" id="IPR055414">
    <property type="entry name" value="LRR_R13L4/SHOC2-like"/>
</dbReference>
<accession>I1HP70</accession>
<evidence type="ECO:0000256" key="11">
    <source>
        <dbReference type="ARBA" id="ARBA00023170"/>
    </source>
</evidence>
<evidence type="ECO:0000313" key="18">
    <source>
        <dbReference type="Proteomes" id="UP000008810"/>
    </source>
</evidence>
<dbReference type="FunFam" id="3.80.10.10:FF:000649">
    <property type="entry name" value="Leucine Rich Repeat family protein"/>
    <property type="match status" value="1"/>
</dbReference>
<evidence type="ECO:0000259" key="14">
    <source>
        <dbReference type="Pfam" id="PF08263"/>
    </source>
</evidence>
<keyword evidence="7" id="KW-0732">Signal</keyword>
<dbReference type="PANTHER" id="PTHR48063">
    <property type="entry name" value="LRR RECEPTOR-LIKE KINASE"/>
    <property type="match status" value="1"/>
</dbReference>
<dbReference type="PANTHER" id="PTHR48063:SF108">
    <property type="entry name" value="LEUCINE-RICH REPEAT-CONTAINING N-TERMINAL PLANT-TYPE DOMAIN-CONTAINING PROTEIN"/>
    <property type="match status" value="1"/>
</dbReference>
<evidence type="ECO:0000256" key="12">
    <source>
        <dbReference type="ARBA" id="ARBA00023180"/>
    </source>
</evidence>
<dbReference type="Proteomes" id="UP000008810">
    <property type="component" value="Chromosome 2"/>
</dbReference>
<dbReference type="HOGENOM" id="CLU_000288_18_3_1"/>
<dbReference type="SMART" id="SM00369">
    <property type="entry name" value="LRR_TYP"/>
    <property type="match status" value="9"/>
</dbReference>
<dbReference type="SUPFAM" id="SSF52058">
    <property type="entry name" value="L domain-like"/>
    <property type="match status" value="1"/>
</dbReference>
<proteinExistence type="inferred from homology"/>
<evidence type="ECO:0000256" key="2">
    <source>
        <dbReference type="ARBA" id="ARBA00009592"/>
    </source>
</evidence>
<feature type="domain" description="Leucine-rich repeat-containing N-terminal plant-type" evidence="14">
    <location>
        <begin position="42"/>
        <end position="80"/>
    </location>
</feature>
<evidence type="ECO:0000256" key="4">
    <source>
        <dbReference type="ARBA" id="ARBA00022614"/>
    </source>
</evidence>
<organism evidence="17">
    <name type="scientific">Brachypodium distachyon</name>
    <name type="common">Purple false brome</name>
    <name type="synonym">Trachynia distachya</name>
    <dbReference type="NCBI Taxonomy" id="15368"/>
    <lineage>
        <taxon>Eukaryota</taxon>
        <taxon>Viridiplantae</taxon>
        <taxon>Streptophyta</taxon>
        <taxon>Embryophyta</taxon>
        <taxon>Tracheophyta</taxon>
        <taxon>Spermatophyta</taxon>
        <taxon>Magnoliopsida</taxon>
        <taxon>Liliopsida</taxon>
        <taxon>Poales</taxon>
        <taxon>Poaceae</taxon>
        <taxon>BOP clade</taxon>
        <taxon>Pooideae</taxon>
        <taxon>Stipodae</taxon>
        <taxon>Brachypodieae</taxon>
        <taxon>Brachypodium</taxon>
    </lineage>
</organism>
<reference evidence="17" key="3">
    <citation type="submission" date="2018-08" db="UniProtKB">
        <authorList>
            <consortium name="EnsemblPlants"/>
        </authorList>
    </citation>
    <scope>IDENTIFICATION</scope>
    <source>
        <strain evidence="17">cv. Bd21</strain>
    </source>
</reference>
<keyword evidence="3" id="KW-1003">Cell membrane</keyword>
<keyword evidence="9 13" id="KW-1133">Transmembrane helix</keyword>
<dbReference type="KEGG" id="bdi:100831632"/>
<evidence type="ECO:0000256" key="5">
    <source>
        <dbReference type="ARBA" id="ARBA00022626"/>
    </source>
</evidence>
<dbReference type="FunFam" id="3.80.10.10:FF:000041">
    <property type="entry name" value="LRR receptor-like serine/threonine-protein kinase ERECTA"/>
    <property type="match status" value="1"/>
</dbReference>
<gene>
    <name evidence="17" type="primary">LOC100831632</name>
    <name evidence="16" type="ORF">BRADI_2g42890v3</name>
</gene>
<dbReference type="EnsemblPlants" id="KQK08619">
    <property type="protein sequence ID" value="KQK08619"/>
    <property type="gene ID" value="BRADI_2g42890v3"/>
</dbReference>